<keyword evidence="5" id="KW-1185">Reference proteome</keyword>
<accession>A0A6J8B4M9</accession>
<evidence type="ECO:0000256" key="2">
    <source>
        <dbReference type="ARBA" id="ARBA00022737"/>
    </source>
</evidence>
<evidence type="ECO:0000256" key="3">
    <source>
        <dbReference type="SAM" id="MobiDB-lite"/>
    </source>
</evidence>
<evidence type="ECO:0000313" key="4">
    <source>
        <dbReference type="EMBL" id="CAC5378852.1"/>
    </source>
</evidence>
<feature type="region of interest" description="Disordered" evidence="3">
    <location>
        <begin position="98"/>
        <end position="170"/>
    </location>
</feature>
<keyword evidence="1" id="KW-0433">Leucine-rich repeat</keyword>
<proteinExistence type="predicted"/>
<reference evidence="4 5" key="1">
    <citation type="submission" date="2020-06" db="EMBL/GenBank/DDBJ databases">
        <authorList>
            <person name="Li R."/>
            <person name="Bekaert M."/>
        </authorList>
    </citation>
    <scope>NUCLEOTIDE SEQUENCE [LARGE SCALE GENOMIC DNA]</scope>
    <source>
        <strain evidence="5">wild</strain>
    </source>
</reference>
<gene>
    <name evidence="4" type="ORF">MCOR_14989</name>
</gene>
<dbReference type="AlphaFoldDB" id="A0A6J8B4M9"/>
<organism evidence="4 5">
    <name type="scientific">Mytilus coruscus</name>
    <name type="common">Sea mussel</name>
    <dbReference type="NCBI Taxonomy" id="42192"/>
    <lineage>
        <taxon>Eukaryota</taxon>
        <taxon>Metazoa</taxon>
        <taxon>Spiralia</taxon>
        <taxon>Lophotrochozoa</taxon>
        <taxon>Mollusca</taxon>
        <taxon>Bivalvia</taxon>
        <taxon>Autobranchia</taxon>
        <taxon>Pteriomorphia</taxon>
        <taxon>Mytilida</taxon>
        <taxon>Mytiloidea</taxon>
        <taxon>Mytilidae</taxon>
        <taxon>Mytilinae</taxon>
        <taxon>Mytilus</taxon>
    </lineage>
</organism>
<evidence type="ECO:0000313" key="5">
    <source>
        <dbReference type="Proteomes" id="UP000507470"/>
    </source>
</evidence>
<dbReference type="PROSITE" id="PS51450">
    <property type="entry name" value="LRR"/>
    <property type="match status" value="5"/>
</dbReference>
<feature type="region of interest" description="Disordered" evidence="3">
    <location>
        <begin position="1"/>
        <end position="69"/>
    </location>
</feature>
<evidence type="ECO:0000256" key="1">
    <source>
        <dbReference type="ARBA" id="ARBA00022614"/>
    </source>
</evidence>
<feature type="compositionally biased region" description="Polar residues" evidence="3">
    <location>
        <begin position="8"/>
        <end position="18"/>
    </location>
</feature>
<keyword evidence="2" id="KW-0677">Repeat</keyword>
<dbReference type="Pfam" id="PF00560">
    <property type="entry name" value="LRR_1"/>
    <property type="match status" value="1"/>
</dbReference>
<dbReference type="EMBL" id="CACVKT020002613">
    <property type="protein sequence ID" value="CAC5378852.1"/>
    <property type="molecule type" value="Genomic_DNA"/>
</dbReference>
<feature type="compositionally biased region" description="Polar residues" evidence="3">
    <location>
        <begin position="98"/>
        <end position="111"/>
    </location>
</feature>
<dbReference type="OrthoDB" id="1574204at2759"/>
<dbReference type="InterPro" id="IPR050836">
    <property type="entry name" value="SDS22/Internalin_LRR"/>
</dbReference>
<dbReference type="PANTHER" id="PTHR46652">
    <property type="entry name" value="LEUCINE-RICH REPEAT AND IQ DOMAIN-CONTAINING PROTEIN 1-RELATED"/>
    <property type="match status" value="1"/>
</dbReference>
<dbReference type="InterPro" id="IPR003591">
    <property type="entry name" value="Leu-rich_rpt_typical-subtyp"/>
</dbReference>
<dbReference type="PRINTS" id="PR00019">
    <property type="entry name" value="LEURICHRPT"/>
</dbReference>
<sequence length="394" mass="44388">MDGKVKTRVTTSVPSSVGRQIGVLPVGNPPVRPRKPKSSNSFTLPITDSGRTKISPPSPHSSRSHRLSYRGPITQDAAYSQGLQENDIKFVNVPNRTKVSAQRPPLSSSVQKVRRPPLNSNETDIDYVVDIPNRKLSGSKRPLSGSAKRHSRPSSGNQQTDAAKELDDDDEISHKFKTISEQEILEANHERDPEKIYEINLYASDLTKINNLQRFKKLRVLDLSCNHINRIENLSENVDIRELKLYGNRVHQMENLYSLKELSNLQLQHNKIKTIGKSLSQCTKIRTLNLSSNHLMRIESPELSCCSHLTVLDLSSNMLDNLSFVNYLPNLEELNASNNRLRTVDFNRCKKLQDIDLSGNDLKDINGLKGMGNLQIFNISNNRITTIKPVGKLK</sequence>
<dbReference type="SUPFAM" id="SSF52058">
    <property type="entry name" value="L domain-like"/>
    <property type="match status" value="1"/>
</dbReference>
<dbReference type="InterPro" id="IPR001611">
    <property type="entry name" value="Leu-rich_rpt"/>
</dbReference>
<dbReference type="Proteomes" id="UP000507470">
    <property type="component" value="Unassembled WGS sequence"/>
</dbReference>
<dbReference type="Gene3D" id="3.80.10.10">
    <property type="entry name" value="Ribonuclease Inhibitor"/>
    <property type="match status" value="1"/>
</dbReference>
<dbReference type="PANTHER" id="PTHR46652:SF3">
    <property type="entry name" value="LEUCINE-RICH REPEAT-CONTAINING PROTEIN 9"/>
    <property type="match status" value="1"/>
</dbReference>
<dbReference type="SMART" id="SM00369">
    <property type="entry name" value="LRR_TYP"/>
    <property type="match status" value="5"/>
</dbReference>
<dbReference type="Pfam" id="PF12799">
    <property type="entry name" value="LRR_4"/>
    <property type="match status" value="1"/>
</dbReference>
<dbReference type="InterPro" id="IPR032675">
    <property type="entry name" value="LRR_dom_sf"/>
</dbReference>
<dbReference type="Pfam" id="PF13516">
    <property type="entry name" value="LRR_6"/>
    <property type="match status" value="3"/>
</dbReference>
<protein>
    <submittedName>
        <fullName evidence="4">PPP1R7</fullName>
    </submittedName>
</protein>
<dbReference type="SMART" id="SM00365">
    <property type="entry name" value="LRR_SD22"/>
    <property type="match status" value="6"/>
</dbReference>
<dbReference type="InterPro" id="IPR025875">
    <property type="entry name" value="Leu-rich_rpt_4"/>
</dbReference>
<name>A0A6J8B4M9_MYTCO</name>